<feature type="transmembrane region" description="Helical" evidence="1">
    <location>
        <begin position="124"/>
        <end position="143"/>
    </location>
</feature>
<organism evidence="2 3">
    <name type="scientific">Candidatus Korobacter versatilis</name>
    <dbReference type="NCBI Taxonomy" id="658062"/>
    <lineage>
        <taxon>Bacteria</taxon>
        <taxon>Pseudomonadati</taxon>
        <taxon>Acidobacteriota</taxon>
        <taxon>Terriglobia</taxon>
        <taxon>Terriglobales</taxon>
        <taxon>Candidatus Korobacteraceae</taxon>
        <taxon>Candidatus Korobacter</taxon>
    </lineage>
</organism>
<evidence type="ECO:0000313" key="2">
    <source>
        <dbReference type="EMBL" id="MBI2677321.1"/>
    </source>
</evidence>
<dbReference type="EMBL" id="JACPNR010000004">
    <property type="protein sequence ID" value="MBI2677321.1"/>
    <property type="molecule type" value="Genomic_DNA"/>
</dbReference>
<keyword evidence="1" id="KW-1133">Transmembrane helix</keyword>
<evidence type="ECO:0000313" key="3">
    <source>
        <dbReference type="Proteomes" id="UP000779809"/>
    </source>
</evidence>
<gene>
    <name evidence="2" type="ORF">HYX28_00915</name>
</gene>
<reference evidence="2" key="1">
    <citation type="submission" date="2020-07" db="EMBL/GenBank/DDBJ databases">
        <title>Huge and variable diversity of episymbiotic CPR bacteria and DPANN archaea in groundwater ecosystems.</title>
        <authorList>
            <person name="He C.Y."/>
            <person name="Keren R."/>
            <person name="Whittaker M."/>
            <person name="Farag I.F."/>
            <person name="Doudna J."/>
            <person name="Cate J.H.D."/>
            <person name="Banfield J.F."/>
        </authorList>
    </citation>
    <scope>NUCLEOTIDE SEQUENCE</scope>
    <source>
        <strain evidence="2">NC_groundwater_580_Pr5_B-0.1um_64_19</strain>
    </source>
</reference>
<keyword evidence="1" id="KW-0472">Membrane</keyword>
<feature type="transmembrane region" description="Helical" evidence="1">
    <location>
        <begin position="91"/>
        <end position="112"/>
    </location>
</feature>
<dbReference type="AlphaFoldDB" id="A0A932A602"/>
<evidence type="ECO:0000256" key="1">
    <source>
        <dbReference type="SAM" id="Phobius"/>
    </source>
</evidence>
<accession>A0A932A602</accession>
<comment type="caution">
    <text evidence="2">The sequence shown here is derived from an EMBL/GenBank/DDBJ whole genome shotgun (WGS) entry which is preliminary data.</text>
</comment>
<protein>
    <submittedName>
        <fullName evidence="2">Uncharacterized protein</fullName>
    </submittedName>
</protein>
<keyword evidence="1" id="KW-0812">Transmembrane</keyword>
<sequence>MADVVRNLEPRRVEREEQYWSPSLDRRPVTASEAEICSRCRTEFIIGSRFCYVCGADRDLPGRSNGSRADWKRWLAFTNLQQRMGLGAASLVAFIVGSVCVFAAVLTGLMFTATTMIDWQAVQLWRMEWLLAAIAAFVAGIQLKRTAKVE</sequence>
<dbReference type="Proteomes" id="UP000779809">
    <property type="component" value="Unassembled WGS sequence"/>
</dbReference>
<proteinExistence type="predicted"/>
<name>A0A932A602_9BACT</name>